<feature type="transmembrane region" description="Helical" evidence="7">
    <location>
        <begin position="263"/>
        <end position="281"/>
    </location>
</feature>
<dbReference type="Proteomes" id="UP001596391">
    <property type="component" value="Unassembled WGS sequence"/>
</dbReference>
<name>A0ABW1Z901_9BACT</name>
<feature type="transmembrane region" description="Helical" evidence="7">
    <location>
        <begin position="74"/>
        <end position="94"/>
    </location>
</feature>
<dbReference type="EMBL" id="JBHSWI010000001">
    <property type="protein sequence ID" value="MFC6645942.1"/>
    <property type="molecule type" value="Genomic_DNA"/>
</dbReference>
<feature type="transmembrane region" description="Helical" evidence="7">
    <location>
        <begin position="293"/>
        <end position="326"/>
    </location>
</feature>
<organism evidence="8 9">
    <name type="scientific">Granulicella cerasi</name>
    <dbReference type="NCBI Taxonomy" id="741063"/>
    <lineage>
        <taxon>Bacteria</taxon>
        <taxon>Pseudomonadati</taxon>
        <taxon>Acidobacteriota</taxon>
        <taxon>Terriglobia</taxon>
        <taxon>Terriglobales</taxon>
        <taxon>Acidobacteriaceae</taxon>
        <taxon>Granulicella</taxon>
    </lineage>
</organism>
<dbReference type="Pfam" id="PF05977">
    <property type="entry name" value="MFS_3"/>
    <property type="match status" value="1"/>
</dbReference>
<evidence type="ECO:0000256" key="4">
    <source>
        <dbReference type="ARBA" id="ARBA00022692"/>
    </source>
</evidence>
<feature type="transmembrane region" description="Helical" evidence="7">
    <location>
        <begin position="226"/>
        <end position="251"/>
    </location>
</feature>
<keyword evidence="9" id="KW-1185">Reference proteome</keyword>
<evidence type="ECO:0000256" key="7">
    <source>
        <dbReference type="SAM" id="Phobius"/>
    </source>
</evidence>
<feature type="transmembrane region" description="Helical" evidence="7">
    <location>
        <begin position="178"/>
        <end position="198"/>
    </location>
</feature>
<dbReference type="RefSeq" id="WP_390234990.1">
    <property type="nucleotide sequence ID" value="NZ_JBHSWI010000001.1"/>
</dbReference>
<feature type="transmembrane region" description="Helical" evidence="7">
    <location>
        <begin position="375"/>
        <end position="399"/>
    </location>
</feature>
<dbReference type="PANTHER" id="PTHR23513">
    <property type="entry name" value="INTEGRAL MEMBRANE EFFLUX PROTEIN-RELATED"/>
    <property type="match status" value="1"/>
</dbReference>
<keyword evidence="6 7" id="KW-0472">Membrane</keyword>
<evidence type="ECO:0000256" key="2">
    <source>
        <dbReference type="ARBA" id="ARBA00022448"/>
    </source>
</evidence>
<protein>
    <submittedName>
        <fullName evidence="8">MFS transporter</fullName>
    </submittedName>
</protein>
<feature type="transmembrane region" description="Helical" evidence="7">
    <location>
        <begin position="41"/>
        <end position="62"/>
    </location>
</feature>
<dbReference type="CDD" id="cd06173">
    <property type="entry name" value="MFS_MefA_like"/>
    <property type="match status" value="1"/>
</dbReference>
<accession>A0ABW1Z901</accession>
<evidence type="ECO:0000256" key="1">
    <source>
        <dbReference type="ARBA" id="ARBA00004651"/>
    </source>
</evidence>
<reference evidence="9" key="1">
    <citation type="journal article" date="2019" name="Int. J. Syst. Evol. Microbiol.">
        <title>The Global Catalogue of Microorganisms (GCM) 10K type strain sequencing project: providing services to taxonomists for standard genome sequencing and annotation.</title>
        <authorList>
            <consortium name="The Broad Institute Genomics Platform"/>
            <consortium name="The Broad Institute Genome Sequencing Center for Infectious Disease"/>
            <person name="Wu L."/>
            <person name="Ma J."/>
        </authorList>
    </citation>
    <scope>NUCLEOTIDE SEQUENCE [LARGE SCALE GENOMIC DNA]</scope>
    <source>
        <strain evidence="9">CGMCC 1.16026</strain>
    </source>
</reference>
<sequence length="428" mass="46260">MVAWQYGEFRSLALARFIGTTGAEAQAVAVAWHVYQLTHSALALGYTGLALFLPGMLFVLPAGHVSDLFDRRRVLLICYLAQILASAGLLWLTLRGVSSVWPVYGFLFLIGTGRSFAGPAQQSLLPLLVPKEHFLNAVTWNASIFKTANMLGPMVGGILFTLPLARWIPAIGRLQGAPIVYCVALAAFVLFMVCISFVHPREAAEKRGFSLDSALDGLRYVLSTRLLLGSISLDLFAVLFGGATSLLPIYAEQVLHGQATTLGLLRAMPSLGALGMSLYLSMRPLQRQAGKKMLWSVTIFALATIIFGISRSIPLSCCALFLLGAFDMVSMVVRGSILQLATPAEMRGRVSAVNMLFLGASNELGEYESGLTAHWWGAVRAVIFGGIASLSIVGLWAVFFPALRSVDRLTADDLKRAEEQFATTEPIN</sequence>
<evidence type="ECO:0000313" key="9">
    <source>
        <dbReference type="Proteomes" id="UP001596391"/>
    </source>
</evidence>
<keyword evidence="5 7" id="KW-1133">Transmembrane helix</keyword>
<comment type="subcellular location">
    <subcellularLocation>
        <location evidence="1">Cell membrane</location>
        <topology evidence="1">Multi-pass membrane protein</topology>
    </subcellularLocation>
</comment>
<keyword evidence="4 7" id="KW-0812">Transmembrane</keyword>
<evidence type="ECO:0000256" key="6">
    <source>
        <dbReference type="ARBA" id="ARBA00023136"/>
    </source>
</evidence>
<keyword evidence="3" id="KW-1003">Cell membrane</keyword>
<dbReference type="Gene3D" id="1.20.1250.20">
    <property type="entry name" value="MFS general substrate transporter like domains"/>
    <property type="match status" value="1"/>
</dbReference>
<dbReference type="InterPro" id="IPR036259">
    <property type="entry name" value="MFS_trans_sf"/>
</dbReference>
<dbReference type="SUPFAM" id="SSF103473">
    <property type="entry name" value="MFS general substrate transporter"/>
    <property type="match status" value="1"/>
</dbReference>
<feature type="transmembrane region" description="Helical" evidence="7">
    <location>
        <begin position="12"/>
        <end position="35"/>
    </location>
</feature>
<gene>
    <name evidence="8" type="ORF">ACFQBQ_10200</name>
</gene>
<evidence type="ECO:0000256" key="3">
    <source>
        <dbReference type="ARBA" id="ARBA00022475"/>
    </source>
</evidence>
<evidence type="ECO:0000256" key="5">
    <source>
        <dbReference type="ARBA" id="ARBA00022989"/>
    </source>
</evidence>
<keyword evidence="2" id="KW-0813">Transport</keyword>
<dbReference type="PANTHER" id="PTHR23513:SF9">
    <property type="entry name" value="ENTEROBACTIN EXPORTER ENTS"/>
    <property type="match status" value="1"/>
</dbReference>
<comment type="caution">
    <text evidence="8">The sequence shown here is derived from an EMBL/GenBank/DDBJ whole genome shotgun (WGS) entry which is preliminary data.</text>
</comment>
<feature type="transmembrane region" description="Helical" evidence="7">
    <location>
        <begin position="100"/>
        <end position="117"/>
    </location>
</feature>
<evidence type="ECO:0000313" key="8">
    <source>
        <dbReference type="EMBL" id="MFC6645942.1"/>
    </source>
</evidence>
<dbReference type="InterPro" id="IPR010290">
    <property type="entry name" value="TM_effector"/>
</dbReference>
<proteinExistence type="predicted"/>